<gene>
    <name evidence="1" type="ORF">POCTA_138.1.T1120013</name>
</gene>
<organism evidence="1 2">
    <name type="scientific">Paramecium octaurelia</name>
    <dbReference type="NCBI Taxonomy" id="43137"/>
    <lineage>
        <taxon>Eukaryota</taxon>
        <taxon>Sar</taxon>
        <taxon>Alveolata</taxon>
        <taxon>Ciliophora</taxon>
        <taxon>Intramacronucleata</taxon>
        <taxon>Oligohymenophorea</taxon>
        <taxon>Peniculida</taxon>
        <taxon>Parameciidae</taxon>
        <taxon>Paramecium</taxon>
    </lineage>
</organism>
<comment type="caution">
    <text evidence="1">The sequence shown here is derived from an EMBL/GenBank/DDBJ whole genome shotgun (WGS) entry which is preliminary data.</text>
</comment>
<dbReference type="EMBL" id="CAJJDP010000112">
    <property type="protein sequence ID" value="CAD8196493.1"/>
    <property type="molecule type" value="Genomic_DNA"/>
</dbReference>
<reference evidence="1" key="1">
    <citation type="submission" date="2021-01" db="EMBL/GenBank/DDBJ databases">
        <authorList>
            <consortium name="Genoscope - CEA"/>
            <person name="William W."/>
        </authorList>
    </citation>
    <scope>NUCLEOTIDE SEQUENCE</scope>
</reference>
<proteinExistence type="predicted"/>
<dbReference type="Proteomes" id="UP000683925">
    <property type="component" value="Unassembled WGS sequence"/>
</dbReference>
<sequence length="39" mass="4562">MKFLKQSILKKRVSLNEVAQQAISKISYLSNQKTKYLSF</sequence>
<dbReference type="AlphaFoldDB" id="A0A8S1X354"/>
<evidence type="ECO:0000313" key="1">
    <source>
        <dbReference type="EMBL" id="CAD8196493.1"/>
    </source>
</evidence>
<name>A0A8S1X354_PAROT</name>
<evidence type="ECO:0000313" key="2">
    <source>
        <dbReference type="Proteomes" id="UP000683925"/>
    </source>
</evidence>
<protein>
    <submittedName>
        <fullName evidence="1">Uncharacterized protein</fullName>
    </submittedName>
</protein>
<keyword evidence="2" id="KW-1185">Reference proteome</keyword>
<accession>A0A8S1X354</accession>